<keyword evidence="1" id="KW-0677">Repeat</keyword>
<evidence type="ECO:0000313" key="10">
    <source>
        <dbReference type="Proteomes" id="UP000663854"/>
    </source>
</evidence>
<evidence type="ECO:0000313" key="7">
    <source>
        <dbReference type="EMBL" id="CAF1621981.1"/>
    </source>
</evidence>
<evidence type="ECO:0000256" key="2">
    <source>
        <dbReference type="ARBA" id="ARBA00022803"/>
    </source>
</evidence>
<evidence type="ECO:0000313" key="8">
    <source>
        <dbReference type="EMBL" id="CAF4148676.1"/>
    </source>
</evidence>
<dbReference type="Pfam" id="PF13424">
    <property type="entry name" value="TPR_12"/>
    <property type="match status" value="2"/>
</dbReference>
<dbReference type="PROSITE" id="PS50005">
    <property type="entry name" value="TPR"/>
    <property type="match status" value="1"/>
</dbReference>
<sequence length="454" mass="52773">MYCGDKSQRPKYEPVLFEIKIDTNIQNTVRFANIKDESYISAEEEILFSAGAVFRIIDIILINDKDQRYYVKLELSKEEDLRDLYEYYSKLINAEDNKSPLMFGLILNSSGDHNRAEHFYRNMQDSLKSGTHEDQSNLHHNMSVVFTRKGQYKEALEHAQCGLAESQYVPDDIAPMANNLCQIANSFMFLGDNSTAEIYFKRSLLLYLNAIHNQNKLYSINIAHVCCSLSLLYKNTNRLADAWKTIRKAIEMYSFQVPYQHPFTATALNNLAGVFKDARNFEQALLYYQQAYEIQSKCLPDSPDCATFLNNIGLTYLYANQLDNVLEYLMKGYELRRRILSEDHPDIFSSYHNIAIICAKQGRYDDALEWRRKFAKMSEHRLPFSHINRFNNHVHMVQLEFQLNQYSQCIKTAMTAIAMTQNSAVLQQDVNTINYLYFPLVQSYLFLTGVAHQT</sequence>
<accession>A0A815KFG1</accession>
<dbReference type="InterPro" id="IPR019734">
    <property type="entry name" value="TPR_rpt"/>
</dbReference>
<evidence type="ECO:0000313" key="5">
    <source>
        <dbReference type="EMBL" id="CAF1463752.1"/>
    </source>
</evidence>
<evidence type="ECO:0000313" key="6">
    <source>
        <dbReference type="EMBL" id="CAF1522710.1"/>
    </source>
</evidence>
<reference evidence="4" key="1">
    <citation type="submission" date="2021-02" db="EMBL/GenBank/DDBJ databases">
        <authorList>
            <person name="Nowell W R."/>
        </authorList>
    </citation>
    <scope>NUCLEOTIDE SEQUENCE</scope>
</reference>
<dbReference type="SMART" id="SM00028">
    <property type="entry name" value="TPR"/>
    <property type="match status" value="6"/>
</dbReference>
<dbReference type="Proteomes" id="UP000663874">
    <property type="component" value="Unassembled WGS sequence"/>
</dbReference>
<dbReference type="EMBL" id="CAJNOL010006804">
    <property type="protein sequence ID" value="CAF1621981.1"/>
    <property type="molecule type" value="Genomic_DNA"/>
</dbReference>
<name>A0A815KFG1_9BILA</name>
<dbReference type="EMBL" id="CAJNOH010005316">
    <property type="protein sequence ID" value="CAF1395008.1"/>
    <property type="molecule type" value="Genomic_DNA"/>
</dbReference>
<dbReference type="SUPFAM" id="SSF56399">
    <property type="entry name" value="ADP-ribosylation"/>
    <property type="match status" value="1"/>
</dbReference>
<evidence type="ECO:0000313" key="4">
    <source>
        <dbReference type="EMBL" id="CAF1395008.1"/>
    </source>
</evidence>
<keyword evidence="11" id="KW-1185">Reference proteome</keyword>
<gene>
    <name evidence="9" type="ORF">FNK824_LOCUS33832</name>
    <name evidence="7" type="ORF">JXQ802_LOCUS50711</name>
    <name evidence="8" type="ORF">OTI717_LOCUS36114</name>
    <name evidence="4" type="ORF">PYM288_LOCUS34529</name>
    <name evidence="5" type="ORF">RFH988_LOCUS37263</name>
    <name evidence="6" type="ORF">SEV965_LOCUS37107</name>
</gene>
<dbReference type="Proteomes" id="UP000663882">
    <property type="component" value="Unassembled WGS sequence"/>
</dbReference>
<keyword evidence="2 3" id="KW-0802">TPR repeat</keyword>
<evidence type="ECO:0000313" key="11">
    <source>
        <dbReference type="Proteomes" id="UP000663870"/>
    </source>
</evidence>
<dbReference type="AlphaFoldDB" id="A0A815KFG1"/>
<feature type="repeat" description="TPR" evidence="3">
    <location>
        <begin position="265"/>
        <end position="298"/>
    </location>
</feature>
<comment type="caution">
    <text evidence="4">The sequence shown here is derived from an EMBL/GenBank/DDBJ whole genome shotgun (WGS) entry which is preliminary data.</text>
</comment>
<evidence type="ECO:0000256" key="1">
    <source>
        <dbReference type="ARBA" id="ARBA00022737"/>
    </source>
</evidence>
<dbReference type="PANTHER" id="PTHR45641">
    <property type="entry name" value="TETRATRICOPEPTIDE REPEAT PROTEIN (AFU_ORTHOLOGUE AFUA_6G03870)"/>
    <property type="match status" value="1"/>
</dbReference>
<organism evidence="4 10">
    <name type="scientific">Rotaria sordida</name>
    <dbReference type="NCBI Taxonomy" id="392033"/>
    <lineage>
        <taxon>Eukaryota</taxon>
        <taxon>Metazoa</taxon>
        <taxon>Spiralia</taxon>
        <taxon>Gnathifera</taxon>
        <taxon>Rotifera</taxon>
        <taxon>Eurotatoria</taxon>
        <taxon>Bdelloidea</taxon>
        <taxon>Philodinida</taxon>
        <taxon>Philodinidae</taxon>
        <taxon>Rotaria</taxon>
    </lineage>
</organism>
<dbReference type="InterPro" id="IPR011990">
    <property type="entry name" value="TPR-like_helical_dom_sf"/>
</dbReference>
<evidence type="ECO:0008006" key="12">
    <source>
        <dbReference type="Google" id="ProtNLM"/>
    </source>
</evidence>
<evidence type="ECO:0000313" key="9">
    <source>
        <dbReference type="EMBL" id="CAF4153941.1"/>
    </source>
</evidence>
<dbReference type="PROSITE" id="PS51996">
    <property type="entry name" value="TR_MART"/>
    <property type="match status" value="1"/>
</dbReference>
<evidence type="ECO:0000256" key="3">
    <source>
        <dbReference type="PROSITE-ProRule" id="PRU00339"/>
    </source>
</evidence>
<dbReference type="OrthoDB" id="19588at2759"/>
<dbReference type="PANTHER" id="PTHR45641:SF19">
    <property type="entry name" value="NEPHROCYSTIN-3"/>
    <property type="match status" value="1"/>
</dbReference>
<dbReference type="EMBL" id="CAJOAX010014858">
    <property type="protein sequence ID" value="CAF4148676.1"/>
    <property type="molecule type" value="Genomic_DNA"/>
</dbReference>
<dbReference type="Proteomes" id="UP000663823">
    <property type="component" value="Unassembled WGS sequence"/>
</dbReference>
<protein>
    <recommendedName>
        <fullName evidence="12">Kinesin light chain</fullName>
    </recommendedName>
</protein>
<dbReference type="Proteomes" id="UP000663889">
    <property type="component" value="Unassembled WGS sequence"/>
</dbReference>
<dbReference type="Gene3D" id="1.25.40.10">
    <property type="entry name" value="Tetratricopeptide repeat domain"/>
    <property type="match status" value="2"/>
</dbReference>
<dbReference type="SUPFAM" id="SSF48452">
    <property type="entry name" value="TPR-like"/>
    <property type="match status" value="3"/>
</dbReference>
<proteinExistence type="predicted"/>
<dbReference type="EMBL" id="CAJNOU010007314">
    <property type="protein sequence ID" value="CAF1522710.1"/>
    <property type="molecule type" value="Genomic_DNA"/>
</dbReference>
<dbReference type="Proteomes" id="UP000663854">
    <property type="component" value="Unassembled WGS sequence"/>
</dbReference>
<dbReference type="Proteomes" id="UP000663870">
    <property type="component" value="Unassembled WGS sequence"/>
</dbReference>
<dbReference type="EMBL" id="CAJOBE010012721">
    <property type="protein sequence ID" value="CAF4153941.1"/>
    <property type="molecule type" value="Genomic_DNA"/>
</dbReference>
<dbReference type="EMBL" id="CAJNOO010007201">
    <property type="protein sequence ID" value="CAF1463752.1"/>
    <property type="molecule type" value="Genomic_DNA"/>
</dbReference>